<accession>A0A1H8G8A4</accession>
<organism evidence="1 2">
    <name type="scientific">Mucilaginibacter gossypiicola</name>
    <dbReference type="NCBI Taxonomy" id="551995"/>
    <lineage>
        <taxon>Bacteria</taxon>
        <taxon>Pseudomonadati</taxon>
        <taxon>Bacteroidota</taxon>
        <taxon>Sphingobacteriia</taxon>
        <taxon>Sphingobacteriales</taxon>
        <taxon>Sphingobacteriaceae</taxon>
        <taxon>Mucilaginibacter</taxon>
    </lineage>
</organism>
<sequence>MQKHHGQIVEILVRKKGFSITELAQHSDVSRSVVYQWFNRKELNADIIHRIGRIVDHDFSNEFPEYFQKTNSGNYDTRNREMMRPNQNRVNLWKDKYIVLLEQYIQLLSTEQ</sequence>
<dbReference type="OrthoDB" id="981159at2"/>
<dbReference type="Proteomes" id="UP000198942">
    <property type="component" value="Unassembled WGS sequence"/>
</dbReference>
<dbReference type="InterPro" id="IPR010982">
    <property type="entry name" value="Lambda_DNA-bd_dom_sf"/>
</dbReference>
<reference evidence="2" key="1">
    <citation type="submission" date="2016-10" db="EMBL/GenBank/DDBJ databases">
        <authorList>
            <person name="Varghese N."/>
            <person name="Submissions S."/>
        </authorList>
    </citation>
    <scope>NUCLEOTIDE SEQUENCE [LARGE SCALE GENOMIC DNA]</scope>
    <source>
        <strain evidence="2">Gh-48</strain>
    </source>
</reference>
<dbReference type="AlphaFoldDB" id="A0A1H8G8A4"/>
<dbReference type="InterPro" id="IPR001387">
    <property type="entry name" value="Cro/C1-type_HTH"/>
</dbReference>
<dbReference type="SUPFAM" id="SSF47413">
    <property type="entry name" value="lambda repressor-like DNA-binding domains"/>
    <property type="match status" value="1"/>
</dbReference>
<protein>
    <recommendedName>
        <fullName evidence="3">HTH cro/C1-type domain-containing protein</fullName>
    </recommendedName>
</protein>
<dbReference type="CDD" id="cd00093">
    <property type="entry name" value="HTH_XRE"/>
    <property type="match status" value="1"/>
</dbReference>
<gene>
    <name evidence="1" type="ORF">SAMN05192574_10332</name>
</gene>
<dbReference type="GO" id="GO:0003677">
    <property type="term" value="F:DNA binding"/>
    <property type="evidence" value="ECO:0007669"/>
    <property type="project" value="InterPro"/>
</dbReference>
<dbReference type="EMBL" id="FOCL01000003">
    <property type="protein sequence ID" value="SEN39747.1"/>
    <property type="molecule type" value="Genomic_DNA"/>
</dbReference>
<dbReference type="Gene3D" id="1.10.260.40">
    <property type="entry name" value="lambda repressor-like DNA-binding domains"/>
    <property type="match status" value="1"/>
</dbReference>
<evidence type="ECO:0000313" key="1">
    <source>
        <dbReference type="EMBL" id="SEN39747.1"/>
    </source>
</evidence>
<dbReference type="RefSeq" id="WP_091210400.1">
    <property type="nucleotide sequence ID" value="NZ_FOCL01000003.1"/>
</dbReference>
<evidence type="ECO:0008006" key="3">
    <source>
        <dbReference type="Google" id="ProtNLM"/>
    </source>
</evidence>
<evidence type="ECO:0000313" key="2">
    <source>
        <dbReference type="Proteomes" id="UP000198942"/>
    </source>
</evidence>
<proteinExistence type="predicted"/>
<name>A0A1H8G8A4_9SPHI</name>
<keyword evidence="2" id="KW-1185">Reference proteome</keyword>